<gene>
    <name evidence="8" type="ORF">OSCT_0400</name>
</gene>
<evidence type="ECO:0000256" key="7">
    <source>
        <dbReference type="SAM" id="Phobius"/>
    </source>
</evidence>
<dbReference type="Gene3D" id="1.10.287.3510">
    <property type="match status" value="1"/>
</dbReference>
<dbReference type="Pfam" id="PF00420">
    <property type="entry name" value="Oxidored_q2"/>
    <property type="match status" value="1"/>
</dbReference>
<comment type="subcellular location">
    <subcellularLocation>
        <location evidence="1">Cell membrane</location>
        <topology evidence="1">Multi-pass membrane protein</topology>
    </subcellularLocation>
</comment>
<comment type="caution">
    <text evidence="8">The sequence shown here is derived from an EMBL/GenBank/DDBJ whole genome shotgun (WGS) entry which is preliminary data.</text>
</comment>
<organism evidence="8 9">
    <name type="scientific">Oscillochloris trichoides DG-6</name>
    <dbReference type="NCBI Taxonomy" id="765420"/>
    <lineage>
        <taxon>Bacteria</taxon>
        <taxon>Bacillati</taxon>
        <taxon>Chloroflexota</taxon>
        <taxon>Chloroflexia</taxon>
        <taxon>Chloroflexales</taxon>
        <taxon>Chloroflexineae</taxon>
        <taxon>Oscillochloridaceae</taxon>
        <taxon>Oscillochloris</taxon>
    </lineage>
</organism>
<dbReference type="PANTHER" id="PTHR34583">
    <property type="entry name" value="ANTIPORTER SUBUNIT MNHC2-RELATED"/>
    <property type="match status" value="1"/>
</dbReference>
<evidence type="ECO:0000313" key="9">
    <source>
        <dbReference type="Proteomes" id="UP000054010"/>
    </source>
</evidence>
<evidence type="ECO:0000256" key="5">
    <source>
        <dbReference type="ARBA" id="ARBA00022989"/>
    </source>
</evidence>
<dbReference type="EMBL" id="ADVR01000006">
    <property type="protein sequence ID" value="EFO81728.1"/>
    <property type="molecule type" value="Genomic_DNA"/>
</dbReference>
<dbReference type="STRING" id="765420.OSCT_0400"/>
<dbReference type="HOGENOM" id="CLU_082058_3_0_0"/>
<evidence type="ECO:0000256" key="6">
    <source>
        <dbReference type="ARBA" id="ARBA00023136"/>
    </source>
</evidence>
<dbReference type="GO" id="GO:0005886">
    <property type="term" value="C:plasma membrane"/>
    <property type="evidence" value="ECO:0007669"/>
    <property type="project" value="UniProtKB-SubCell"/>
</dbReference>
<evidence type="ECO:0000256" key="4">
    <source>
        <dbReference type="ARBA" id="ARBA00022692"/>
    </source>
</evidence>
<evidence type="ECO:0000256" key="3">
    <source>
        <dbReference type="ARBA" id="ARBA00022475"/>
    </source>
</evidence>
<evidence type="ECO:0000313" key="8">
    <source>
        <dbReference type="EMBL" id="EFO81728.1"/>
    </source>
</evidence>
<sequence length="114" mass="12068">MILILAITIGCLFAGGFYLLLRRSLVKLILGLILLSHGVNLLIFTMGDGVRRGAPPIVDKNGVAPFNVADPVVQALILTAIVISFGLTAFILTLAYRANQVTGSDDLDTMQGEG</sequence>
<evidence type="ECO:0000256" key="1">
    <source>
        <dbReference type="ARBA" id="ARBA00004651"/>
    </source>
</evidence>
<name>E1IAP9_9CHLR</name>
<feature type="transmembrane region" description="Helical" evidence="7">
    <location>
        <begin position="6"/>
        <end position="21"/>
    </location>
</feature>
<comment type="similarity">
    <text evidence="2">Belongs to the CPA3 antiporters (TC 2.A.63) subunit C family.</text>
</comment>
<dbReference type="eggNOG" id="COG1006">
    <property type="taxonomic scope" value="Bacteria"/>
</dbReference>
<feature type="transmembrane region" description="Helical" evidence="7">
    <location>
        <begin position="75"/>
        <end position="96"/>
    </location>
</feature>
<keyword evidence="6 7" id="KW-0472">Membrane</keyword>
<accession>E1IAP9</accession>
<protein>
    <submittedName>
        <fullName evidence="8">NADH-ubiquinone oxidoreductase chain 4L</fullName>
    </submittedName>
</protein>
<reference evidence="8 9" key="1">
    <citation type="journal article" date="2011" name="J. Bacteriol.">
        <title>Draft genome sequence of the anoxygenic filamentous phototrophic bacterium Oscillochloris trichoides subsp. DG-6.</title>
        <authorList>
            <person name="Kuznetsov B.B."/>
            <person name="Ivanovsky R.N."/>
            <person name="Keppen O.I."/>
            <person name="Sukhacheva M.V."/>
            <person name="Bumazhkin B.K."/>
            <person name="Patutina E.O."/>
            <person name="Beletsky A.V."/>
            <person name="Mardanov A.V."/>
            <person name="Baslerov R.V."/>
            <person name="Panteleeva A.N."/>
            <person name="Kolganova T.V."/>
            <person name="Ravin N.V."/>
            <person name="Skryabin K.G."/>
        </authorList>
    </citation>
    <scope>NUCLEOTIDE SEQUENCE [LARGE SCALE GENOMIC DNA]</scope>
    <source>
        <strain evidence="8 9">DG-6</strain>
    </source>
</reference>
<dbReference type="PANTHER" id="PTHR34583:SF2">
    <property type="entry name" value="ANTIPORTER SUBUNIT MNHC2-RELATED"/>
    <property type="match status" value="1"/>
</dbReference>
<dbReference type="AlphaFoldDB" id="E1IAP9"/>
<proteinExistence type="inferred from homology"/>
<feature type="transmembrane region" description="Helical" evidence="7">
    <location>
        <begin position="28"/>
        <end position="46"/>
    </location>
</feature>
<dbReference type="NCBIfam" id="NF006573">
    <property type="entry name" value="PRK09094.1"/>
    <property type="match status" value="1"/>
</dbReference>
<keyword evidence="4 7" id="KW-0812">Transmembrane</keyword>
<dbReference type="Proteomes" id="UP000054010">
    <property type="component" value="Unassembled WGS sequence"/>
</dbReference>
<dbReference type="InterPro" id="IPR050601">
    <property type="entry name" value="CPA3_antiporter_subunitC"/>
</dbReference>
<keyword evidence="5 7" id="KW-1133">Transmembrane helix</keyword>
<keyword evidence="3" id="KW-1003">Cell membrane</keyword>
<dbReference type="OrthoDB" id="9799219at2"/>
<evidence type="ECO:0000256" key="2">
    <source>
        <dbReference type="ARBA" id="ARBA00010388"/>
    </source>
</evidence>
<dbReference type="InterPro" id="IPR039428">
    <property type="entry name" value="NUOK/Mnh_C1-like"/>
</dbReference>
<keyword evidence="9" id="KW-1185">Reference proteome</keyword>